<feature type="domain" description="ABC3 transporter permease C-terminal" evidence="8">
    <location>
        <begin position="279"/>
        <end position="412"/>
    </location>
</feature>
<dbReference type="GO" id="GO:0098797">
    <property type="term" value="C:plasma membrane protein complex"/>
    <property type="evidence" value="ECO:0007669"/>
    <property type="project" value="TreeGrafter"/>
</dbReference>
<protein>
    <submittedName>
        <fullName evidence="10">ABC transporter permease</fullName>
    </submittedName>
</protein>
<keyword evidence="4 7" id="KW-0812">Transmembrane</keyword>
<dbReference type="Pfam" id="PF02687">
    <property type="entry name" value="FtsX"/>
    <property type="match status" value="1"/>
</dbReference>
<dbReference type="RefSeq" id="WP_141197448.1">
    <property type="nucleotide sequence ID" value="NZ_CP041186.1"/>
</dbReference>
<dbReference type="Proteomes" id="UP000315995">
    <property type="component" value="Chromosome"/>
</dbReference>
<evidence type="ECO:0000259" key="8">
    <source>
        <dbReference type="Pfam" id="PF02687"/>
    </source>
</evidence>
<dbReference type="AlphaFoldDB" id="A0A4Y6PRL0"/>
<dbReference type="EMBL" id="CP041186">
    <property type="protein sequence ID" value="QDG50958.1"/>
    <property type="molecule type" value="Genomic_DNA"/>
</dbReference>
<feature type="transmembrane region" description="Helical" evidence="7">
    <location>
        <begin position="385"/>
        <end position="406"/>
    </location>
</feature>
<gene>
    <name evidence="10" type="ORF">FIV42_09490</name>
</gene>
<comment type="similarity">
    <text evidence="2">Belongs to the ABC-4 integral membrane protein family. LolC/E subfamily.</text>
</comment>
<keyword evidence="5 7" id="KW-1133">Transmembrane helix</keyword>
<feature type="transmembrane region" description="Helical" evidence="7">
    <location>
        <begin position="320"/>
        <end position="348"/>
    </location>
</feature>
<sequence>MITKLAWRNLARNRWRSILTAAGVAVAVGLMVWTMAYMEGFFGAMVRGATALDTGQALIQRKAYVDEPSIYEAFALEEGMLEEVEQTEGVRAAAPRINLYGLIGNEQRSQVSKLLGVDAQAEAAATPITDAVVKGEWLSDDPEPPPAPREVVLGEGLARQLEVDLGAELVVFLEASDGSLGNDLLKVVGVVKTGNSMVDRQAAYVHLEDAQYVGALDGQVHEIVVKTDNPAEAEGVVAQMAPKIDAYDTDEHDLVVRSWQQARPQIAQMLELSDASNIAMFFILYLLASLGLLNTQRMSALERRREFGVMMAIGVTPRRLFMVILAETLLLSFVGALVGTALGGGLAWHHAVNGLDMTAFATNTDFTWMGISFSERLYFGLNAEIVLEPLLVMLGVAILCGLWPAAKAIGIDITSAIAGRN</sequence>
<dbReference type="InterPro" id="IPR003838">
    <property type="entry name" value="ABC3_permease_C"/>
</dbReference>
<comment type="subcellular location">
    <subcellularLocation>
        <location evidence="1">Cell membrane</location>
        <topology evidence="1">Multi-pass membrane protein</topology>
    </subcellularLocation>
</comment>
<dbReference type="PANTHER" id="PTHR30489:SF0">
    <property type="entry name" value="LIPOPROTEIN-RELEASING SYSTEM TRANSMEMBRANE PROTEIN LOLE"/>
    <property type="match status" value="1"/>
</dbReference>
<evidence type="ECO:0000256" key="2">
    <source>
        <dbReference type="ARBA" id="ARBA00005236"/>
    </source>
</evidence>
<reference evidence="10 11" key="1">
    <citation type="submission" date="2019-06" db="EMBL/GenBank/DDBJ databases">
        <title>Persicimonas caeni gen. nov., sp. nov., a predatory bacterium isolated from solar saltern.</title>
        <authorList>
            <person name="Wang S."/>
        </authorList>
    </citation>
    <scope>NUCLEOTIDE SEQUENCE [LARGE SCALE GENOMIC DNA]</scope>
    <source>
        <strain evidence="10 11">YN101</strain>
    </source>
</reference>
<dbReference type="Pfam" id="PF12704">
    <property type="entry name" value="MacB_PCD"/>
    <property type="match status" value="1"/>
</dbReference>
<keyword evidence="3" id="KW-1003">Cell membrane</keyword>
<feature type="domain" description="MacB-like periplasmic core" evidence="9">
    <location>
        <begin position="17"/>
        <end position="241"/>
    </location>
</feature>
<proteinExistence type="inferred from homology"/>
<evidence type="ECO:0000256" key="1">
    <source>
        <dbReference type="ARBA" id="ARBA00004651"/>
    </source>
</evidence>
<dbReference type="InterPro" id="IPR051447">
    <property type="entry name" value="Lipoprotein-release_system"/>
</dbReference>
<evidence type="ECO:0000256" key="4">
    <source>
        <dbReference type="ARBA" id="ARBA00022692"/>
    </source>
</evidence>
<evidence type="ECO:0000256" key="3">
    <source>
        <dbReference type="ARBA" id="ARBA00022475"/>
    </source>
</evidence>
<accession>A0A5B8Y945</accession>
<keyword evidence="6 7" id="KW-0472">Membrane</keyword>
<dbReference type="GO" id="GO:0044874">
    <property type="term" value="P:lipoprotein localization to outer membrane"/>
    <property type="evidence" value="ECO:0007669"/>
    <property type="project" value="TreeGrafter"/>
</dbReference>
<evidence type="ECO:0000256" key="7">
    <source>
        <dbReference type="SAM" id="Phobius"/>
    </source>
</evidence>
<evidence type="ECO:0000313" key="10">
    <source>
        <dbReference type="EMBL" id="QDG50958.1"/>
    </source>
</evidence>
<accession>A0A4Y6PRL0</accession>
<dbReference type="PANTHER" id="PTHR30489">
    <property type="entry name" value="LIPOPROTEIN-RELEASING SYSTEM TRANSMEMBRANE PROTEIN LOLE"/>
    <property type="match status" value="1"/>
</dbReference>
<name>A0A4Y6PRL0_PERCE</name>
<dbReference type="OrthoDB" id="9809768at2"/>
<evidence type="ECO:0000259" key="9">
    <source>
        <dbReference type="Pfam" id="PF12704"/>
    </source>
</evidence>
<organism evidence="10 11">
    <name type="scientific">Persicimonas caeni</name>
    <dbReference type="NCBI Taxonomy" id="2292766"/>
    <lineage>
        <taxon>Bacteria</taxon>
        <taxon>Deltaproteobacteria</taxon>
        <taxon>Bradymonadales</taxon>
        <taxon>Bradymonadaceae</taxon>
        <taxon>Persicimonas</taxon>
    </lineage>
</organism>
<evidence type="ECO:0000256" key="6">
    <source>
        <dbReference type="ARBA" id="ARBA00023136"/>
    </source>
</evidence>
<keyword evidence="11" id="KW-1185">Reference proteome</keyword>
<evidence type="ECO:0000256" key="5">
    <source>
        <dbReference type="ARBA" id="ARBA00022989"/>
    </source>
</evidence>
<evidence type="ECO:0000313" key="11">
    <source>
        <dbReference type="Proteomes" id="UP000315995"/>
    </source>
</evidence>
<feature type="transmembrane region" description="Helical" evidence="7">
    <location>
        <begin position="278"/>
        <end position="295"/>
    </location>
</feature>
<dbReference type="InterPro" id="IPR025857">
    <property type="entry name" value="MacB_PCD"/>
</dbReference>